<dbReference type="InterPro" id="IPR012373">
    <property type="entry name" value="Ferrdict_sens_TM"/>
</dbReference>
<keyword evidence="2" id="KW-0472">Membrane</keyword>
<dbReference type="Pfam" id="PF16220">
    <property type="entry name" value="DUF4880"/>
    <property type="match status" value="1"/>
</dbReference>
<comment type="caution">
    <text evidence="5">The sequence shown here is derived from an EMBL/GenBank/DDBJ whole genome shotgun (WGS) entry which is preliminary data.</text>
</comment>
<dbReference type="EMBL" id="JALHLG010000047">
    <property type="protein sequence ID" value="MCJ2188817.1"/>
    <property type="molecule type" value="Genomic_DNA"/>
</dbReference>
<feature type="compositionally biased region" description="Basic residues" evidence="1">
    <location>
        <begin position="82"/>
        <end position="94"/>
    </location>
</feature>
<keyword evidence="2" id="KW-1133">Transmembrane helix</keyword>
<sequence>MSADAPNGKSPAFEAANWLILLAEEPVAEEVRAAFAAWLGASPANRRAWAAATETYDAIGHAPQFQPGARHSSAARSGGSRKPGRIAHGRQGGKPRKRALIAAAVAACLVVVAAPSLWLRVSADRITGTAELATMTLDDGSRVYLGPDSAISVAYSAGERKVDLLSGEASFDVAPNPARPFRVKAGDIRTTVLGTAFEIRRERTGTWVAVAHGRVRVRVDGRGDGPAIRRVLTGGDWLRVDKDRQVEHGSGAGDDSAPGRAMVVVKDRPVAEVIDRLRPWYDGIIILTDAEMGRQRVTGAYDPRDPEKALSLLLSAHGGAIRRITPWLILVSKSG</sequence>
<reference evidence="5 6" key="1">
    <citation type="submission" date="2022-04" db="EMBL/GenBank/DDBJ databases">
        <title>Identification of a novel bacterium isolated from mangrove sediments.</title>
        <authorList>
            <person name="Pan X."/>
        </authorList>
    </citation>
    <scope>NUCLEOTIDE SEQUENCE [LARGE SCALE GENOMIC DNA]</scope>
    <source>
        <strain evidence="5 6">B2638</strain>
    </source>
</reference>
<accession>A0ABT0BUR7</accession>
<dbReference type="Gene3D" id="2.60.120.1440">
    <property type="match status" value="1"/>
</dbReference>
<keyword evidence="6" id="KW-1185">Reference proteome</keyword>
<evidence type="ECO:0000259" key="3">
    <source>
        <dbReference type="Pfam" id="PF04773"/>
    </source>
</evidence>
<organism evidence="5 6">
    <name type="scientific">Novosphingobium beihaiensis</name>
    <dbReference type="NCBI Taxonomy" id="2930389"/>
    <lineage>
        <taxon>Bacteria</taxon>
        <taxon>Pseudomonadati</taxon>
        <taxon>Pseudomonadota</taxon>
        <taxon>Alphaproteobacteria</taxon>
        <taxon>Sphingomonadales</taxon>
        <taxon>Sphingomonadaceae</taxon>
        <taxon>Novosphingobium</taxon>
    </lineage>
</organism>
<dbReference type="RefSeq" id="WP_243923755.1">
    <property type="nucleotide sequence ID" value="NZ_JALHLG010000047.1"/>
</dbReference>
<keyword evidence="2" id="KW-0812">Transmembrane</keyword>
<name>A0ABT0BUR7_9SPHN</name>
<dbReference type="InterPro" id="IPR032623">
    <property type="entry name" value="FecR_N"/>
</dbReference>
<evidence type="ECO:0000313" key="6">
    <source>
        <dbReference type="Proteomes" id="UP001202281"/>
    </source>
</evidence>
<feature type="compositionally biased region" description="Low complexity" evidence="1">
    <location>
        <begin position="68"/>
        <end position="80"/>
    </location>
</feature>
<evidence type="ECO:0000256" key="1">
    <source>
        <dbReference type="SAM" id="MobiDB-lite"/>
    </source>
</evidence>
<dbReference type="Proteomes" id="UP001202281">
    <property type="component" value="Unassembled WGS sequence"/>
</dbReference>
<feature type="domain" description="FecR N-terminal" evidence="4">
    <location>
        <begin position="14"/>
        <end position="53"/>
    </location>
</feature>
<dbReference type="PANTHER" id="PTHR30273:SF2">
    <property type="entry name" value="PROTEIN FECR"/>
    <property type="match status" value="1"/>
</dbReference>
<evidence type="ECO:0000256" key="2">
    <source>
        <dbReference type="SAM" id="Phobius"/>
    </source>
</evidence>
<dbReference type="PIRSF" id="PIRSF018266">
    <property type="entry name" value="FecR"/>
    <property type="match status" value="1"/>
</dbReference>
<gene>
    <name evidence="5" type="ORF">MTR66_18595</name>
</gene>
<evidence type="ECO:0000259" key="4">
    <source>
        <dbReference type="Pfam" id="PF16220"/>
    </source>
</evidence>
<protein>
    <submittedName>
        <fullName evidence="5">FecR domain-containing protein</fullName>
    </submittedName>
</protein>
<evidence type="ECO:0000313" key="5">
    <source>
        <dbReference type="EMBL" id="MCJ2188817.1"/>
    </source>
</evidence>
<dbReference type="Pfam" id="PF04773">
    <property type="entry name" value="FecR"/>
    <property type="match status" value="1"/>
</dbReference>
<dbReference type="PANTHER" id="PTHR30273">
    <property type="entry name" value="PERIPLASMIC SIGNAL SENSOR AND SIGMA FACTOR ACTIVATOR FECR-RELATED"/>
    <property type="match status" value="1"/>
</dbReference>
<dbReference type="InterPro" id="IPR006860">
    <property type="entry name" value="FecR"/>
</dbReference>
<feature type="region of interest" description="Disordered" evidence="1">
    <location>
        <begin position="62"/>
        <end position="94"/>
    </location>
</feature>
<feature type="domain" description="FecR protein" evidence="3">
    <location>
        <begin position="127"/>
        <end position="216"/>
    </location>
</feature>
<feature type="transmembrane region" description="Helical" evidence="2">
    <location>
        <begin position="99"/>
        <end position="119"/>
    </location>
</feature>
<proteinExistence type="predicted"/>